<protein>
    <submittedName>
        <fullName evidence="2">Uncharacterized protein</fullName>
    </submittedName>
</protein>
<dbReference type="OrthoDB" id="186013at2759"/>
<feature type="region of interest" description="Disordered" evidence="1">
    <location>
        <begin position="124"/>
        <end position="152"/>
    </location>
</feature>
<reference evidence="3" key="1">
    <citation type="submission" date="2016-04" db="EMBL/GenBank/DDBJ databases">
        <title>Comparative genomics of biotechnologically important yeasts.</title>
        <authorList>
            <consortium name="DOE Joint Genome Institute"/>
            <person name="Riley R."/>
            <person name="Haridas S."/>
            <person name="Wolfe K.H."/>
            <person name="Lopes M.R."/>
            <person name="Hittinger C.T."/>
            <person name="Goker M."/>
            <person name="Salamov A."/>
            <person name="Wisecaver J."/>
            <person name="Long T.M."/>
            <person name="Aerts A.L."/>
            <person name="Barry K."/>
            <person name="Choi C."/>
            <person name="Clum A."/>
            <person name="Coughlan A.Y."/>
            <person name="Deshpande S."/>
            <person name="Douglass A.P."/>
            <person name="Hanson S.J."/>
            <person name="Klenk H.-P."/>
            <person name="Labutti K."/>
            <person name="Lapidus A."/>
            <person name="Lindquist E."/>
            <person name="Lipzen A."/>
            <person name="Meier-Kolthoff J.P."/>
            <person name="Ohm R.A."/>
            <person name="Otillar R.P."/>
            <person name="Pangilinan J."/>
            <person name="Peng Y."/>
            <person name="Rokas A."/>
            <person name="Rosa C.A."/>
            <person name="Scheuner C."/>
            <person name="Sibirny A.A."/>
            <person name="Slot J.C."/>
            <person name="Stielow J.B."/>
            <person name="Sun H."/>
            <person name="Kurtzman C.P."/>
            <person name="Blackwell M."/>
            <person name="Grigoriev I.V."/>
            <person name="Jeffries T.W."/>
        </authorList>
    </citation>
    <scope>NUCLEOTIDE SEQUENCE [LARGE SCALE GENOMIC DNA]</scope>
    <source>
        <strain evidence="3">NRRL YB-2248</strain>
    </source>
</reference>
<evidence type="ECO:0000313" key="2">
    <source>
        <dbReference type="EMBL" id="ODV85516.1"/>
    </source>
</evidence>
<dbReference type="AlphaFoldDB" id="A0A1E4T172"/>
<gene>
    <name evidence="2" type="ORF">CANARDRAFT_182080</name>
</gene>
<organism evidence="2 3">
    <name type="scientific">[Candida] arabinofermentans NRRL YB-2248</name>
    <dbReference type="NCBI Taxonomy" id="983967"/>
    <lineage>
        <taxon>Eukaryota</taxon>
        <taxon>Fungi</taxon>
        <taxon>Dikarya</taxon>
        <taxon>Ascomycota</taxon>
        <taxon>Saccharomycotina</taxon>
        <taxon>Pichiomycetes</taxon>
        <taxon>Pichiales</taxon>
        <taxon>Pichiaceae</taxon>
        <taxon>Ogataea</taxon>
        <taxon>Ogataea/Candida clade</taxon>
    </lineage>
</organism>
<evidence type="ECO:0000313" key="3">
    <source>
        <dbReference type="Proteomes" id="UP000094801"/>
    </source>
</evidence>
<dbReference type="EMBL" id="KV453852">
    <property type="protein sequence ID" value="ODV85516.1"/>
    <property type="molecule type" value="Genomic_DNA"/>
</dbReference>
<feature type="non-terminal residue" evidence="2">
    <location>
        <position position="1"/>
    </location>
</feature>
<dbReference type="Proteomes" id="UP000094801">
    <property type="component" value="Unassembled WGS sequence"/>
</dbReference>
<proteinExistence type="predicted"/>
<name>A0A1E4T172_9ASCO</name>
<keyword evidence="3" id="KW-1185">Reference proteome</keyword>
<evidence type="ECO:0000256" key="1">
    <source>
        <dbReference type="SAM" id="MobiDB-lite"/>
    </source>
</evidence>
<sequence length="233" mass="26983">VKPSAKLLNEKLKNEQDLRKERNKLAKASLKDIWAIFSPGGGDDDSELDLSKFDTKPIYANPLLFGELPFHKQQHIIDEIQEKFKKKWVNTDKNMKRFVYWLSYGSHGPREGFPDLYDYYSSSSQSQSQKDRSSNSTDIVSNKSSRDPAPIDLPFKVPSILKSIDPTPETKVTKLPTLDPRSFGTKRIEQYRKDRKMNPVNKAILFILVFLTILNFKKDRRVNLTGVVPEYEW</sequence>
<accession>A0A1E4T172</accession>
<feature type="non-terminal residue" evidence="2">
    <location>
        <position position="233"/>
    </location>
</feature>